<keyword evidence="1" id="KW-0472">Membrane</keyword>
<protein>
    <submittedName>
        <fullName evidence="2">Membrane protein</fullName>
    </submittedName>
</protein>
<dbReference type="PANTHER" id="PTHR36844">
    <property type="entry name" value="PROTEASE PRSW"/>
    <property type="match status" value="1"/>
</dbReference>
<dbReference type="PANTHER" id="PTHR36844:SF1">
    <property type="entry name" value="PROTEASE PRSW"/>
    <property type="match status" value="1"/>
</dbReference>
<dbReference type="Proteomes" id="UP000004705">
    <property type="component" value="Chromosome"/>
</dbReference>
<proteinExistence type="predicted"/>
<keyword evidence="1" id="KW-0812">Transmembrane</keyword>
<dbReference type="GO" id="GO:0008233">
    <property type="term" value="F:peptidase activity"/>
    <property type="evidence" value="ECO:0007669"/>
    <property type="project" value="InterPro"/>
</dbReference>
<dbReference type="PROSITE" id="PS51257">
    <property type="entry name" value="PROKAR_LIPOPROTEIN"/>
    <property type="match status" value="1"/>
</dbReference>
<dbReference type="AlphaFoldDB" id="H8G5N8"/>
<sequence>MKGVTTDSKPSPPPTLRRHTPRRVTVLLPLVGIACLALSGLLVLGLATVRVGVLAVLIGVVAAVVPVLVVVAAFLWIDRWEPEPAKLLLLTFAWGACVATLTALLVNDTAQALGDLLLGSGQGGKVSALVSAPLVEEAVKAVPVIALMWRRSHEFDGVVDGIVYAGLSAAGFAFTENVYYFGRAFVDYGFGDGLSAGVVAAFLLRGLLSPFAHPLFTVLIGIGVGLVVHSRRRGRKFGVPFAAYVGAVLLHALWNASATLGGSDVFLNVYFLIMVPIFTAVVLIIMWQRRREQRIIAATLPGMADAGWIARSEIPLLADLRQRKKWRRQARAESGRAAAKAVGAYQSAVTELAFARRWEGSPASERMRTDYLSMRQASLLAVLKETRAEAVRLARAGTDG</sequence>
<evidence type="ECO:0000256" key="1">
    <source>
        <dbReference type="SAM" id="Phobius"/>
    </source>
</evidence>
<keyword evidence="1" id="KW-1133">Transmembrane helix</keyword>
<feature type="transmembrane region" description="Helical" evidence="1">
    <location>
        <begin position="26"/>
        <end position="47"/>
    </location>
</feature>
<reference evidence="2 3" key="1">
    <citation type="journal article" date="2012" name="Stand. Genomic Sci.">
        <title>Genome sequence of the soil bacterium Saccharomonospora azurea type strain (NA-128(T)).</title>
        <authorList>
            <person name="Klenk H.P."/>
            <person name="Held B."/>
            <person name="Lucas S."/>
            <person name="Lapidus A."/>
            <person name="Copeland A."/>
            <person name="Hammon N."/>
            <person name="Pitluck S."/>
            <person name="Goodwin L.A."/>
            <person name="Han C."/>
            <person name="Tapia R."/>
            <person name="Brambilla E.M."/>
            <person name="Potter G."/>
            <person name="Land M."/>
            <person name="Ivanova N."/>
            <person name="Rohde M."/>
            <person name="Goker M."/>
            <person name="Detter J.C."/>
            <person name="Kyrpides N.C."/>
            <person name="Woyke T."/>
        </authorList>
    </citation>
    <scope>NUCLEOTIDE SEQUENCE [LARGE SCALE GENOMIC DNA]</scope>
    <source>
        <strain evidence="2 3">NA-128</strain>
    </source>
</reference>
<feature type="transmembrane region" description="Helical" evidence="1">
    <location>
        <begin position="266"/>
        <end position="287"/>
    </location>
</feature>
<dbReference type="OrthoDB" id="9785431at2"/>
<accession>H8G5N8</accession>
<feature type="transmembrane region" description="Helical" evidence="1">
    <location>
        <begin position="53"/>
        <end position="75"/>
    </location>
</feature>
<dbReference type="Pfam" id="PF13367">
    <property type="entry name" value="PrsW-protease"/>
    <property type="match status" value="1"/>
</dbReference>
<name>H8G5N8_9PSEU</name>
<feature type="transmembrane region" description="Helical" evidence="1">
    <location>
        <begin position="161"/>
        <end position="182"/>
    </location>
</feature>
<organism evidence="2 3">
    <name type="scientific">Saccharomonospora azurea NA-128</name>
    <dbReference type="NCBI Taxonomy" id="882081"/>
    <lineage>
        <taxon>Bacteria</taxon>
        <taxon>Bacillati</taxon>
        <taxon>Actinomycetota</taxon>
        <taxon>Actinomycetes</taxon>
        <taxon>Pseudonocardiales</taxon>
        <taxon>Pseudonocardiaceae</taxon>
        <taxon>Saccharomonospora</taxon>
    </lineage>
</organism>
<evidence type="ECO:0000313" key="3">
    <source>
        <dbReference type="Proteomes" id="UP000004705"/>
    </source>
</evidence>
<dbReference type="EMBL" id="CM001466">
    <property type="protein sequence ID" value="EHY89229.1"/>
    <property type="molecule type" value="Genomic_DNA"/>
</dbReference>
<evidence type="ECO:0000313" key="2">
    <source>
        <dbReference type="EMBL" id="EHY89229.1"/>
    </source>
</evidence>
<dbReference type="RefSeq" id="WP_005441663.1">
    <property type="nucleotide sequence ID" value="NZ_CM001466.1"/>
</dbReference>
<dbReference type="InterPro" id="IPR026898">
    <property type="entry name" value="PrsW"/>
</dbReference>
<keyword evidence="3" id="KW-1185">Reference proteome</keyword>
<dbReference type="HOGENOM" id="CLU_029195_1_0_11"/>
<feature type="transmembrane region" description="Helical" evidence="1">
    <location>
        <begin position="87"/>
        <end position="106"/>
    </location>
</feature>
<feature type="transmembrane region" description="Helical" evidence="1">
    <location>
        <begin position="237"/>
        <end position="254"/>
    </location>
</feature>
<feature type="transmembrane region" description="Helical" evidence="1">
    <location>
        <begin position="202"/>
        <end position="228"/>
    </location>
</feature>
<gene>
    <name evidence="2" type="ORF">SacazDRAFT_02321</name>
</gene>